<keyword evidence="3" id="KW-1185">Reference proteome</keyword>
<dbReference type="OrthoDB" id="3801290at2759"/>
<feature type="region of interest" description="Disordered" evidence="1">
    <location>
        <begin position="335"/>
        <end position="393"/>
    </location>
</feature>
<evidence type="ECO:0000256" key="1">
    <source>
        <dbReference type="SAM" id="MobiDB-lite"/>
    </source>
</evidence>
<accession>A0A9P4N0U8</accession>
<reference evidence="3" key="1">
    <citation type="journal article" date="2020" name="Stud. Mycol.">
        <title>101 Dothideomycetes genomes: A test case for predicting lifestyles and emergence of pathogens.</title>
        <authorList>
            <person name="Haridas S."/>
            <person name="Albert R."/>
            <person name="Binder M."/>
            <person name="Bloem J."/>
            <person name="LaButti K."/>
            <person name="Salamov A."/>
            <person name="Andreopoulos B."/>
            <person name="Baker S."/>
            <person name="Barry K."/>
            <person name="Bills G."/>
            <person name="Bluhm B."/>
            <person name="Cannon C."/>
            <person name="Castanera R."/>
            <person name="Culley D."/>
            <person name="Daum C."/>
            <person name="Ezra D."/>
            <person name="Gonzalez J."/>
            <person name="Henrissat B."/>
            <person name="Kuo A."/>
            <person name="Liang C."/>
            <person name="Lipzen A."/>
            <person name="Lutzoni F."/>
            <person name="Magnuson J."/>
            <person name="Mondo S."/>
            <person name="Nolan M."/>
            <person name="Ohm R."/>
            <person name="Pangilinan J."/>
            <person name="Park H.-J."/>
            <person name="Ramirez L."/>
            <person name="Alfaro M."/>
            <person name="Sun H."/>
            <person name="Tritt A."/>
            <person name="Yoshinaga Y."/>
            <person name="Zwiers L.-H."/>
            <person name="Turgeon B."/>
            <person name="Goodwin S."/>
            <person name="Spatafora J."/>
            <person name="Crous P."/>
            <person name="Grigoriev I."/>
        </authorList>
    </citation>
    <scope>NUCLEOTIDE SEQUENCE [LARGE SCALE GENOMIC DNA]</scope>
    <source>
        <strain evidence="3">CBS 304.66</strain>
    </source>
</reference>
<proteinExistence type="predicted"/>
<comment type="caution">
    <text evidence="2">The sequence shown here is derived from an EMBL/GenBank/DDBJ whole genome shotgun (WGS) entry which is preliminary data.</text>
</comment>
<dbReference type="Proteomes" id="UP000800093">
    <property type="component" value="Unassembled WGS sequence"/>
</dbReference>
<evidence type="ECO:0000313" key="3">
    <source>
        <dbReference type="Proteomes" id="UP000800093"/>
    </source>
</evidence>
<sequence>MCRFTCLTYTCGHSALLTGPEDVSYCYSAHLFVKLIAAVPATCHPLPSDIYNDSMIAYQDSRETDCDACIFSREKKIRRVRILEAMIETNTKVSEDVVDAFERKEDHQSIIHRLSSEWLRRKFALPGLKKYGQLFLDDFKQAKEMVPYLMACIAWNMEDRHFDRAVEFVATLERNARRKLQLFYILAAHSYQSVASDPVIDNAAEKLRRMVEEPCIRWDSESTNSEDSWVSTSDDRTPRSWLRDELDAEIDQQSEISPLSSNETKPGREKDSMGINEPKPNLPFATPARKRERPNLSIEIHTPPTWMRKHLPQLAKASDLPTPYPELLCMDLSSPEKGEIKGSEEEDDEFWSEFESESNKEYQDSAMEHTCSNTSQHSKSQSDKKAIEDKEKESSQINENYKIFTRQALNSRLMQLREAKSHLSYRVRCLLDATLLPVPHSASTTEKRSAEEFEKDFIILMDEFEDFEQERIY</sequence>
<dbReference type="EMBL" id="ML986608">
    <property type="protein sequence ID" value="KAF2265335.1"/>
    <property type="molecule type" value="Genomic_DNA"/>
</dbReference>
<dbReference type="AlphaFoldDB" id="A0A9P4N0U8"/>
<feature type="region of interest" description="Disordered" evidence="1">
    <location>
        <begin position="248"/>
        <end position="294"/>
    </location>
</feature>
<feature type="compositionally biased region" description="Polar residues" evidence="1">
    <location>
        <begin position="370"/>
        <end position="379"/>
    </location>
</feature>
<feature type="compositionally biased region" description="Polar residues" evidence="1">
    <location>
        <begin position="253"/>
        <end position="264"/>
    </location>
</feature>
<organism evidence="2 3">
    <name type="scientific">Lojkania enalia</name>
    <dbReference type="NCBI Taxonomy" id="147567"/>
    <lineage>
        <taxon>Eukaryota</taxon>
        <taxon>Fungi</taxon>
        <taxon>Dikarya</taxon>
        <taxon>Ascomycota</taxon>
        <taxon>Pezizomycotina</taxon>
        <taxon>Dothideomycetes</taxon>
        <taxon>Pleosporomycetidae</taxon>
        <taxon>Pleosporales</taxon>
        <taxon>Pleosporales incertae sedis</taxon>
        <taxon>Lojkania</taxon>
    </lineage>
</organism>
<feature type="compositionally biased region" description="Basic and acidic residues" evidence="1">
    <location>
        <begin position="380"/>
        <end position="393"/>
    </location>
</feature>
<gene>
    <name evidence="2" type="ORF">CC78DRAFT_579482</name>
</gene>
<evidence type="ECO:0000313" key="2">
    <source>
        <dbReference type="EMBL" id="KAF2265335.1"/>
    </source>
</evidence>
<protein>
    <submittedName>
        <fullName evidence="2">Uncharacterized protein</fullName>
    </submittedName>
</protein>
<feature type="compositionally biased region" description="Basic and acidic residues" evidence="1">
    <location>
        <begin position="357"/>
        <end position="367"/>
    </location>
</feature>
<feature type="compositionally biased region" description="Acidic residues" evidence="1">
    <location>
        <begin position="344"/>
        <end position="356"/>
    </location>
</feature>
<name>A0A9P4N0U8_9PLEO</name>